<reference evidence="2" key="1">
    <citation type="submission" date="2023-10" db="EMBL/GenBank/DDBJ databases">
        <authorList>
            <person name="Chen Y."/>
            <person name="Shah S."/>
            <person name="Dougan E. K."/>
            <person name="Thang M."/>
            <person name="Chan C."/>
        </authorList>
    </citation>
    <scope>NUCLEOTIDE SEQUENCE [LARGE SCALE GENOMIC DNA]</scope>
</reference>
<proteinExistence type="predicted"/>
<evidence type="ECO:0000256" key="1">
    <source>
        <dbReference type="SAM" id="SignalP"/>
    </source>
</evidence>
<protein>
    <submittedName>
        <fullName evidence="2">Uncharacterized protein</fullName>
    </submittedName>
</protein>
<accession>A0ABN9TG59</accession>
<name>A0ABN9TG59_9DINO</name>
<dbReference type="Proteomes" id="UP001189429">
    <property type="component" value="Unassembled WGS sequence"/>
</dbReference>
<dbReference type="EMBL" id="CAUYUJ010014689">
    <property type="protein sequence ID" value="CAK0844742.1"/>
    <property type="molecule type" value="Genomic_DNA"/>
</dbReference>
<sequence>MARVLALALTALALPRARAVDSAAETEVEERAYLDVTVGAVSAGAQAAEVQELSAHDHRAYLDVTVGAVSAGAQAAEVQELSAHGHRAYLDVTVGALSAVASDQALEELYDGARPKGARRRARERALAAQTAEDVAKTGCAQLGGDRWFADAHGEMFQVKQDRCSITFPLKTRNGKVEKRGVVRGASVLVEPPFPEGTVVGASVKFENGAQWERKW</sequence>
<organism evidence="2 3">
    <name type="scientific">Prorocentrum cordatum</name>
    <dbReference type="NCBI Taxonomy" id="2364126"/>
    <lineage>
        <taxon>Eukaryota</taxon>
        <taxon>Sar</taxon>
        <taxon>Alveolata</taxon>
        <taxon>Dinophyceae</taxon>
        <taxon>Prorocentrales</taxon>
        <taxon>Prorocentraceae</taxon>
        <taxon>Prorocentrum</taxon>
    </lineage>
</organism>
<keyword evidence="3" id="KW-1185">Reference proteome</keyword>
<evidence type="ECO:0000313" key="3">
    <source>
        <dbReference type="Proteomes" id="UP001189429"/>
    </source>
</evidence>
<feature type="signal peptide" evidence="1">
    <location>
        <begin position="1"/>
        <end position="19"/>
    </location>
</feature>
<gene>
    <name evidence="2" type="ORF">PCOR1329_LOCUS38765</name>
</gene>
<feature type="chain" id="PRO_5045587949" evidence="1">
    <location>
        <begin position="20"/>
        <end position="216"/>
    </location>
</feature>
<keyword evidence="1" id="KW-0732">Signal</keyword>
<evidence type="ECO:0000313" key="2">
    <source>
        <dbReference type="EMBL" id="CAK0844742.1"/>
    </source>
</evidence>
<comment type="caution">
    <text evidence="2">The sequence shown here is derived from an EMBL/GenBank/DDBJ whole genome shotgun (WGS) entry which is preliminary data.</text>
</comment>